<evidence type="ECO:0000256" key="2">
    <source>
        <dbReference type="SAM" id="MobiDB-lite"/>
    </source>
</evidence>
<name>A0A6A7ASD3_9PLEO</name>
<evidence type="ECO:0000313" key="5">
    <source>
        <dbReference type="Proteomes" id="UP000799423"/>
    </source>
</evidence>
<accession>A0A6A7ASD3</accession>
<gene>
    <name evidence="4" type="ORF">T440DRAFT_522887</name>
</gene>
<dbReference type="Proteomes" id="UP000799423">
    <property type="component" value="Unassembled WGS sequence"/>
</dbReference>
<proteinExistence type="predicted"/>
<dbReference type="EC" id="3.5.1.23" evidence="1"/>
<dbReference type="PANTHER" id="PTHR28583:SF1">
    <property type="entry name" value="ACID CERAMIDASE"/>
    <property type="match status" value="1"/>
</dbReference>
<sequence length="288" mass="32678">MDSEISPLLDTPREQASQGHVSGASSTDDEDPCLKPPVFTNNLSKPPQERYAHVTPDFTHITTDLPALFNEICLELKPRFLPMWFIRVIAWLFLRHLSSREHTLKLRGFSDVFQIPMYLLIVYNILLDLMMSCTSGGMLIDDSPNSPPRMMHFRALDWRRFALRKLLAQYDYVEHEGGPVVATTIGPSIASILRDLLFTRLIDVTENVSMLLKGGCDYVAVKLEKMDTPTAYVILCSGRETIVLEKDLRSARLLRSMEFITVTNHDEATEYLTDALTTEASRDVPVSR</sequence>
<organism evidence="4 5">
    <name type="scientific">Plenodomus tracheiphilus IPT5</name>
    <dbReference type="NCBI Taxonomy" id="1408161"/>
    <lineage>
        <taxon>Eukaryota</taxon>
        <taxon>Fungi</taxon>
        <taxon>Dikarya</taxon>
        <taxon>Ascomycota</taxon>
        <taxon>Pezizomycotina</taxon>
        <taxon>Dothideomycetes</taxon>
        <taxon>Pleosporomycetidae</taxon>
        <taxon>Pleosporales</taxon>
        <taxon>Pleosporineae</taxon>
        <taxon>Leptosphaeriaceae</taxon>
        <taxon>Plenodomus</taxon>
    </lineage>
</organism>
<dbReference type="EMBL" id="MU006353">
    <property type="protein sequence ID" value="KAF2845129.1"/>
    <property type="molecule type" value="Genomic_DNA"/>
</dbReference>
<dbReference type="GO" id="GO:0017040">
    <property type="term" value="F:N-acylsphingosine amidohydrolase activity"/>
    <property type="evidence" value="ECO:0007669"/>
    <property type="project" value="UniProtKB-EC"/>
</dbReference>
<dbReference type="Pfam" id="PF15508">
    <property type="entry name" value="NAAA-beta"/>
    <property type="match status" value="1"/>
</dbReference>
<feature type="region of interest" description="Disordered" evidence="2">
    <location>
        <begin position="1"/>
        <end position="47"/>
    </location>
</feature>
<dbReference type="InterPro" id="IPR029130">
    <property type="entry name" value="Acid_ceramidase_N"/>
</dbReference>
<feature type="compositionally biased region" description="Polar residues" evidence="2">
    <location>
        <begin position="14"/>
        <end position="26"/>
    </location>
</feature>
<dbReference type="AlphaFoldDB" id="A0A6A7ASD3"/>
<evidence type="ECO:0000259" key="3">
    <source>
        <dbReference type="Pfam" id="PF15508"/>
    </source>
</evidence>
<feature type="domain" description="Acid ceramidase N-terminal" evidence="3">
    <location>
        <begin position="35"/>
        <end position="92"/>
    </location>
</feature>
<evidence type="ECO:0000256" key="1">
    <source>
        <dbReference type="ARBA" id="ARBA00011891"/>
    </source>
</evidence>
<protein>
    <recommendedName>
        <fullName evidence="1">ceramidase</fullName>
        <ecNumber evidence="1">3.5.1.23</ecNumber>
    </recommendedName>
</protein>
<evidence type="ECO:0000313" key="4">
    <source>
        <dbReference type="EMBL" id="KAF2845129.1"/>
    </source>
</evidence>
<reference evidence="4" key="1">
    <citation type="submission" date="2020-01" db="EMBL/GenBank/DDBJ databases">
        <authorList>
            <consortium name="DOE Joint Genome Institute"/>
            <person name="Haridas S."/>
            <person name="Albert R."/>
            <person name="Binder M."/>
            <person name="Bloem J."/>
            <person name="Labutti K."/>
            <person name="Salamov A."/>
            <person name="Andreopoulos B."/>
            <person name="Baker S.E."/>
            <person name="Barry K."/>
            <person name="Bills G."/>
            <person name="Bluhm B.H."/>
            <person name="Cannon C."/>
            <person name="Castanera R."/>
            <person name="Culley D.E."/>
            <person name="Daum C."/>
            <person name="Ezra D."/>
            <person name="Gonzalez J.B."/>
            <person name="Henrissat B."/>
            <person name="Kuo A."/>
            <person name="Liang C."/>
            <person name="Lipzen A."/>
            <person name="Lutzoni F."/>
            <person name="Magnuson J."/>
            <person name="Mondo S."/>
            <person name="Nolan M."/>
            <person name="Ohm R."/>
            <person name="Pangilinan J."/>
            <person name="Park H.-J."/>
            <person name="Ramirez L."/>
            <person name="Alfaro M."/>
            <person name="Sun H."/>
            <person name="Tritt A."/>
            <person name="Yoshinaga Y."/>
            <person name="Zwiers L.-H."/>
            <person name="Turgeon B.G."/>
            <person name="Goodwin S.B."/>
            <person name="Spatafora J.W."/>
            <person name="Crous P.W."/>
            <person name="Grigoriev I.V."/>
        </authorList>
    </citation>
    <scope>NUCLEOTIDE SEQUENCE</scope>
    <source>
        <strain evidence="4">IPT5</strain>
    </source>
</reference>
<keyword evidence="5" id="KW-1185">Reference proteome</keyword>
<dbReference type="OrthoDB" id="5273684at2759"/>
<dbReference type="PANTHER" id="PTHR28583">
    <property type="entry name" value="ACID AMIDASE"/>
    <property type="match status" value="1"/>
</dbReference>